<organism evidence="1">
    <name type="scientific">marine sediment metagenome</name>
    <dbReference type="NCBI Taxonomy" id="412755"/>
    <lineage>
        <taxon>unclassified sequences</taxon>
        <taxon>metagenomes</taxon>
        <taxon>ecological metagenomes</taxon>
    </lineage>
</organism>
<gene>
    <name evidence="1" type="ORF">LCGC14_3154930</name>
</gene>
<protein>
    <recommendedName>
        <fullName evidence="2">Glycosyltransferase 2-like domain-containing protein</fullName>
    </recommendedName>
</protein>
<dbReference type="Gene3D" id="3.90.550.10">
    <property type="entry name" value="Spore Coat Polysaccharide Biosynthesis Protein SpsA, Chain A"/>
    <property type="match status" value="1"/>
</dbReference>
<dbReference type="EMBL" id="LAZR01069566">
    <property type="protein sequence ID" value="KKK47464.1"/>
    <property type="molecule type" value="Genomic_DNA"/>
</dbReference>
<evidence type="ECO:0000313" key="1">
    <source>
        <dbReference type="EMBL" id="KKK47464.1"/>
    </source>
</evidence>
<dbReference type="SUPFAM" id="SSF53448">
    <property type="entry name" value="Nucleotide-diphospho-sugar transferases"/>
    <property type="match status" value="1"/>
</dbReference>
<evidence type="ECO:0008006" key="2">
    <source>
        <dbReference type="Google" id="ProtNLM"/>
    </source>
</evidence>
<sequence length="193" mass="22410">DALDKQTYEKKAIEAIVVWDEIIKENDTVVPNLKVENISLRITATNKDGYNLAMARNIGVIESSGEYIMFCDSRLEPETNSISIFYHAMDALEEGKIWFFGDKGAHKNAFVENFSFIKRFDFIKFGMMNERLDRYGGMSQELRTRWIKQGGELKYLADARAKELLSSKLTTEKRKDIIESKFKLLKMYRGESY</sequence>
<dbReference type="InterPro" id="IPR029044">
    <property type="entry name" value="Nucleotide-diphossugar_trans"/>
</dbReference>
<proteinExistence type="predicted"/>
<name>A0A0F8XZR8_9ZZZZ</name>
<dbReference type="AlphaFoldDB" id="A0A0F8XZR8"/>
<accession>A0A0F8XZR8</accession>
<feature type="non-terminal residue" evidence="1">
    <location>
        <position position="1"/>
    </location>
</feature>
<reference evidence="1" key="1">
    <citation type="journal article" date="2015" name="Nature">
        <title>Complex archaea that bridge the gap between prokaryotes and eukaryotes.</title>
        <authorList>
            <person name="Spang A."/>
            <person name="Saw J.H."/>
            <person name="Jorgensen S.L."/>
            <person name="Zaremba-Niedzwiedzka K."/>
            <person name="Martijn J."/>
            <person name="Lind A.E."/>
            <person name="van Eijk R."/>
            <person name="Schleper C."/>
            <person name="Guy L."/>
            <person name="Ettema T.J."/>
        </authorList>
    </citation>
    <scope>NUCLEOTIDE SEQUENCE</scope>
</reference>
<comment type="caution">
    <text evidence="1">The sequence shown here is derived from an EMBL/GenBank/DDBJ whole genome shotgun (WGS) entry which is preliminary data.</text>
</comment>